<organism evidence="1 2">
    <name type="scientific">Candidatus Wolfebacteria bacterium GW2011_GWA2_47_9b</name>
    <dbReference type="NCBI Taxonomy" id="1619005"/>
    <lineage>
        <taxon>Bacteria</taxon>
        <taxon>Candidatus Wolfeibacteriota</taxon>
    </lineage>
</organism>
<proteinExistence type="predicted"/>
<evidence type="ECO:0008006" key="3">
    <source>
        <dbReference type="Google" id="ProtNLM"/>
    </source>
</evidence>
<reference evidence="1 2" key="1">
    <citation type="journal article" date="2015" name="Nature">
        <title>rRNA introns, odd ribosomes, and small enigmatic genomes across a large radiation of phyla.</title>
        <authorList>
            <person name="Brown C.T."/>
            <person name="Hug L.A."/>
            <person name="Thomas B.C."/>
            <person name="Sharon I."/>
            <person name="Castelle C.J."/>
            <person name="Singh A."/>
            <person name="Wilkins M.J."/>
            <person name="Williams K.H."/>
            <person name="Banfield J.F."/>
        </authorList>
    </citation>
    <scope>NUCLEOTIDE SEQUENCE [LARGE SCALE GENOMIC DNA]</scope>
</reference>
<dbReference type="EMBL" id="LCPB01000008">
    <property type="protein sequence ID" value="KKU89851.1"/>
    <property type="molecule type" value="Genomic_DNA"/>
</dbReference>
<comment type="caution">
    <text evidence="1">The sequence shown here is derived from an EMBL/GenBank/DDBJ whole genome shotgun (WGS) entry which is preliminary data.</text>
</comment>
<gene>
    <name evidence="1" type="ORF">UY19_C0008G0005</name>
</gene>
<evidence type="ECO:0000313" key="1">
    <source>
        <dbReference type="EMBL" id="KKU89851.1"/>
    </source>
</evidence>
<dbReference type="AlphaFoldDB" id="A0A0G1U6W3"/>
<sequence length="85" mass="9850">MIKNKSSKFDFLTKERHNEAIDSIIAFFQDERGEKIGIIAAEEILDFFLQTIGDDVYKKAVGDVKKLLKERMDDLDIELDLLTEK</sequence>
<dbReference type="InterPro" id="IPR018680">
    <property type="entry name" value="DUF2164"/>
</dbReference>
<accession>A0A0G1U6W3</accession>
<dbReference type="Pfam" id="PF09932">
    <property type="entry name" value="DUF2164"/>
    <property type="match status" value="1"/>
</dbReference>
<dbReference type="Proteomes" id="UP000033882">
    <property type="component" value="Unassembled WGS sequence"/>
</dbReference>
<evidence type="ECO:0000313" key="2">
    <source>
        <dbReference type="Proteomes" id="UP000033882"/>
    </source>
</evidence>
<name>A0A0G1U6W3_9BACT</name>
<protein>
    <recommendedName>
        <fullName evidence="3">DUF2164 domain-containing protein</fullName>
    </recommendedName>
</protein>